<dbReference type="OrthoDB" id="8418771at2"/>
<evidence type="ECO:0000313" key="2">
    <source>
        <dbReference type="Proteomes" id="UP000252733"/>
    </source>
</evidence>
<evidence type="ECO:0008006" key="3">
    <source>
        <dbReference type="Google" id="ProtNLM"/>
    </source>
</evidence>
<sequence>MDTLSEAINKLNKDGFTEDFRATEECIEALRSKKKFNPEQLKIVQSYRFEGPTDPADEMICFAIESNDGTKGTLVMSFNSEHSQAIETIRKIPDRK</sequence>
<name>A0A2T0XTA3_9BACT</name>
<comment type="caution">
    <text evidence="1">The sequence shown here is derived from an EMBL/GenBank/DDBJ whole genome shotgun (WGS) entry which is preliminary data.</text>
</comment>
<dbReference type="AlphaFoldDB" id="A0A2T0XTA3"/>
<dbReference type="RefSeq" id="WP_106151475.1">
    <property type="nucleotide sequence ID" value="NZ_PVTS01000001.1"/>
</dbReference>
<accession>A0A2T0XTA3</accession>
<dbReference type="STRING" id="1168289.GCA_000259075_01466"/>
<evidence type="ECO:0000313" key="1">
    <source>
        <dbReference type="EMBL" id="RCW36134.1"/>
    </source>
</evidence>
<reference evidence="1 2" key="1">
    <citation type="submission" date="2018-07" db="EMBL/GenBank/DDBJ databases">
        <title>Freshwater and sediment microbial communities from various areas in North America, analyzing microbe dynamics in response to fracking.</title>
        <authorList>
            <person name="Lamendella R."/>
        </authorList>
    </citation>
    <scope>NUCLEOTIDE SEQUENCE [LARGE SCALE GENOMIC DNA]</scope>
    <source>
        <strain evidence="1 2">160A</strain>
    </source>
</reference>
<gene>
    <name evidence="1" type="ORF">DFO77_10998</name>
</gene>
<organism evidence="1 2">
    <name type="scientific">Marinilabilia salmonicolor</name>
    <dbReference type="NCBI Taxonomy" id="989"/>
    <lineage>
        <taxon>Bacteria</taxon>
        <taxon>Pseudomonadati</taxon>
        <taxon>Bacteroidota</taxon>
        <taxon>Bacteroidia</taxon>
        <taxon>Marinilabiliales</taxon>
        <taxon>Marinilabiliaceae</taxon>
        <taxon>Marinilabilia</taxon>
    </lineage>
</organism>
<proteinExistence type="predicted"/>
<dbReference type="Proteomes" id="UP000252733">
    <property type="component" value="Unassembled WGS sequence"/>
</dbReference>
<dbReference type="EMBL" id="QPIZ01000009">
    <property type="protein sequence ID" value="RCW36134.1"/>
    <property type="molecule type" value="Genomic_DNA"/>
</dbReference>
<keyword evidence="2" id="KW-1185">Reference proteome</keyword>
<protein>
    <recommendedName>
        <fullName evidence="3">Phosphoribosylpyrophosphate synthetase</fullName>
    </recommendedName>
</protein>